<evidence type="ECO:0000256" key="1">
    <source>
        <dbReference type="SAM" id="MobiDB-lite"/>
    </source>
</evidence>
<gene>
    <name evidence="2" type="ORF">PEB0149_011330</name>
</gene>
<accession>A0A1R0F9Y0</accession>
<name>A0A1R0F9Y0_9HYPH</name>
<feature type="region of interest" description="Disordered" evidence="1">
    <location>
        <begin position="1"/>
        <end position="22"/>
    </location>
</feature>
<dbReference type="OrthoDB" id="9800971at2"/>
<protein>
    <recommendedName>
        <fullName evidence="4">Transcriptional activator HlyU</fullName>
    </recommendedName>
</protein>
<reference evidence="2 3" key="1">
    <citation type="submission" date="2016-12" db="EMBL/GenBank/DDBJ databases">
        <title>Comparative genomics of Bartonella apis.</title>
        <authorList>
            <person name="Engel P."/>
        </authorList>
    </citation>
    <scope>NUCLEOTIDE SEQUENCE [LARGE SCALE GENOMIC DNA]</scope>
    <source>
        <strain evidence="2 3">PEB0149</strain>
    </source>
</reference>
<dbReference type="Proteomes" id="UP000187344">
    <property type="component" value="Unassembled WGS sequence"/>
</dbReference>
<dbReference type="EMBL" id="LXYT01000001">
    <property type="protein sequence ID" value="OLY43699.1"/>
    <property type="molecule type" value="Genomic_DNA"/>
</dbReference>
<dbReference type="InterPro" id="IPR018772">
    <property type="entry name" value="Transcription_activator_HlyU"/>
</dbReference>
<dbReference type="Pfam" id="PF10115">
    <property type="entry name" value="HlyU"/>
    <property type="match status" value="1"/>
</dbReference>
<organism evidence="2 3">
    <name type="scientific">Bartonella apis</name>
    <dbReference type="NCBI Taxonomy" id="1686310"/>
    <lineage>
        <taxon>Bacteria</taxon>
        <taxon>Pseudomonadati</taxon>
        <taxon>Pseudomonadota</taxon>
        <taxon>Alphaproteobacteria</taxon>
        <taxon>Hyphomicrobiales</taxon>
        <taxon>Bartonellaceae</taxon>
        <taxon>Bartonella</taxon>
    </lineage>
</organism>
<evidence type="ECO:0008006" key="4">
    <source>
        <dbReference type="Google" id="ProtNLM"/>
    </source>
</evidence>
<dbReference type="AlphaFoldDB" id="A0A1R0F9Y0"/>
<proteinExistence type="predicted"/>
<evidence type="ECO:0000313" key="3">
    <source>
        <dbReference type="Proteomes" id="UP000187344"/>
    </source>
</evidence>
<comment type="caution">
    <text evidence="2">The sequence shown here is derived from an EMBL/GenBank/DDBJ whole genome shotgun (WGS) entry which is preliminary data.</text>
</comment>
<evidence type="ECO:0000313" key="2">
    <source>
        <dbReference type="EMBL" id="OLY43699.1"/>
    </source>
</evidence>
<keyword evidence="3" id="KW-1185">Reference proteome</keyword>
<sequence>MSFLQKLFGKSPRTSSENAEIDGGQTEYKGFIISATPYKNEGQLQSCGVISKIINGEKKEYRFIRADRFTNLDDAVAMIHIKGRQIIDEQGERIFE</sequence>
<dbReference type="RefSeq" id="WP_075869834.1">
    <property type="nucleotide sequence ID" value="NZ_CALYQA010000004.1"/>
</dbReference>